<name>A0ACC1IQN0_9FUNG</name>
<gene>
    <name evidence="1" type="ORF">LPJ66_002356</name>
</gene>
<evidence type="ECO:0000313" key="1">
    <source>
        <dbReference type="EMBL" id="KAJ1899064.1"/>
    </source>
</evidence>
<proteinExistence type="predicted"/>
<comment type="caution">
    <text evidence="1">The sequence shown here is derived from an EMBL/GenBank/DDBJ whole genome shotgun (WGS) entry which is preliminary data.</text>
</comment>
<reference evidence="1" key="1">
    <citation type="submission" date="2022-07" db="EMBL/GenBank/DDBJ databases">
        <title>Phylogenomic reconstructions and comparative analyses of Kickxellomycotina fungi.</title>
        <authorList>
            <person name="Reynolds N.K."/>
            <person name="Stajich J.E."/>
            <person name="Barry K."/>
            <person name="Grigoriev I.V."/>
            <person name="Crous P."/>
            <person name="Smith M.E."/>
        </authorList>
    </citation>
    <scope>NUCLEOTIDE SEQUENCE</scope>
    <source>
        <strain evidence="1">Benny 63K</strain>
    </source>
</reference>
<evidence type="ECO:0000313" key="2">
    <source>
        <dbReference type="Proteomes" id="UP001150581"/>
    </source>
</evidence>
<protein>
    <submittedName>
        <fullName evidence="1">Uncharacterized protein</fullName>
    </submittedName>
</protein>
<organism evidence="1 2">
    <name type="scientific">Kickxella alabastrina</name>
    <dbReference type="NCBI Taxonomy" id="61397"/>
    <lineage>
        <taxon>Eukaryota</taxon>
        <taxon>Fungi</taxon>
        <taxon>Fungi incertae sedis</taxon>
        <taxon>Zoopagomycota</taxon>
        <taxon>Kickxellomycotina</taxon>
        <taxon>Kickxellomycetes</taxon>
        <taxon>Kickxellales</taxon>
        <taxon>Kickxellaceae</taxon>
        <taxon>Kickxella</taxon>
    </lineage>
</organism>
<dbReference type="Proteomes" id="UP001150581">
    <property type="component" value="Unassembled WGS sequence"/>
</dbReference>
<dbReference type="EMBL" id="JANBPG010000185">
    <property type="protein sequence ID" value="KAJ1899064.1"/>
    <property type="molecule type" value="Genomic_DNA"/>
</dbReference>
<accession>A0ACC1IQN0</accession>
<keyword evidence="2" id="KW-1185">Reference proteome</keyword>
<sequence>MDYKAFYKSLWARMSQTKSGESEDYEQISGMLSGFEAAINRSTAGALIPRDQWLNSLCVAASFTATGFAWSAPSVARQANGWIAAIAAQLGITDSTGSVKVSAELFRSICTISVLPYFSAKAESAQDTYVLMGNDNRKDVGRGSDDHKWRDHPQCIATFQWALEHLVDSDVITVISIILPVTLALVDDYSIMAKIRGLRLAILLMEKVGAEFLRKTGIAGILEKSIDGCLVFRSDEGQLGIDLLSAGFKAAIQVARIQYDHSDDMRYTARWWALTEKAIANDLYVSDNVAAIEVLCRQIAPLCKALGPAIARYLRPLVGVLTKGLHSPVYLSSNLCRLHVVVLEQLQALIEVCPQRIHAYCRDVVAAMAYSWVGTQKESSAGVGGGAFEELRGKIIAVLDSLRSACPEETRQATMQLAKSRPAAFADWEKYFH</sequence>